<evidence type="ECO:0000256" key="4">
    <source>
        <dbReference type="ARBA" id="ARBA00022490"/>
    </source>
</evidence>
<dbReference type="GO" id="GO:0005524">
    <property type="term" value="F:ATP binding"/>
    <property type="evidence" value="ECO:0007669"/>
    <property type="project" value="UniProtKB-UniRule"/>
</dbReference>
<dbReference type="GeneID" id="84231547"/>
<keyword evidence="8 14" id="KW-0418">Kinase</keyword>
<sequence>MITCSAPGKVYLFGEHAVVYGENAICCAVELRTKVSVEKSDEIIIESVLGSTGLDHDTHPYVSYVIEKMRQFADIQGVRISIESELPVGSGLGSSAAVTVASIQALNHLYECGLSLEDIAKTGHEIEKMVQGNASPTDTYVSTMGGVVMIPQRKKLNLINCPIVVGNTHKFSSTKELVGNVAKLRNDFPSVVEPILSNIGQMSILAERLVAEGDYETIGKLMNINQGLLDAIGVGSAELSALVYAARSSGAISAKITGAGGGGCMVALAKENNSEDIAKAIENAGGEAIITQNTAEGVRLESLHG</sequence>
<comment type="subcellular location">
    <subcellularLocation>
        <location evidence="1 14">Cytoplasm</location>
    </subcellularLocation>
</comment>
<comment type="similarity">
    <text evidence="2 14">Belongs to the GHMP kinase family. Mevalonate kinase subfamily.</text>
</comment>
<evidence type="ECO:0000256" key="10">
    <source>
        <dbReference type="ARBA" id="ARBA00022842"/>
    </source>
</evidence>
<keyword evidence="10 14" id="KW-0460">Magnesium</keyword>
<feature type="binding site" evidence="14">
    <location>
        <begin position="87"/>
        <end position="97"/>
    </location>
    <ligand>
        <name>ATP</name>
        <dbReference type="ChEBI" id="CHEBI:30616"/>
    </ligand>
</feature>
<feature type="active site" description="Proton acceptor" evidence="14">
    <location>
        <position position="138"/>
    </location>
</feature>
<evidence type="ECO:0000256" key="1">
    <source>
        <dbReference type="ARBA" id="ARBA00004496"/>
    </source>
</evidence>
<dbReference type="InterPro" id="IPR006205">
    <property type="entry name" value="Mev_gal_kin"/>
</dbReference>
<dbReference type="SUPFAM" id="SSF55060">
    <property type="entry name" value="GHMP Kinase, C-terminal domain"/>
    <property type="match status" value="1"/>
</dbReference>
<evidence type="ECO:0000256" key="14">
    <source>
        <dbReference type="HAMAP-Rule" id="MF_00217"/>
    </source>
</evidence>
<comment type="catalytic activity">
    <reaction evidence="14">
        <text>(R)-mevalonate + ATP = (R)-5-phosphomevalonate + ADP + H(+)</text>
        <dbReference type="Rhea" id="RHEA:17065"/>
        <dbReference type="ChEBI" id="CHEBI:15378"/>
        <dbReference type="ChEBI" id="CHEBI:30616"/>
        <dbReference type="ChEBI" id="CHEBI:36464"/>
        <dbReference type="ChEBI" id="CHEBI:58146"/>
        <dbReference type="ChEBI" id="CHEBI:456216"/>
        <dbReference type="EC" id="2.7.1.36"/>
    </reaction>
</comment>
<dbReference type="NCBIfam" id="TIGR00549">
    <property type="entry name" value="mevalon_kin"/>
    <property type="match status" value="1"/>
</dbReference>
<evidence type="ECO:0000256" key="6">
    <source>
        <dbReference type="ARBA" id="ARBA00022679"/>
    </source>
</evidence>
<protein>
    <recommendedName>
        <fullName evidence="3 14">Mevalonate kinase</fullName>
        <shortName evidence="14">MK</shortName>
        <shortName evidence="14">MVK</shortName>
        <ecNumber evidence="3 14">2.7.1.36</ecNumber>
    </recommendedName>
</protein>
<evidence type="ECO:0000256" key="5">
    <source>
        <dbReference type="ARBA" id="ARBA00022516"/>
    </source>
</evidence>
<keyword evidence="18" id="KW-1185">Reference proteome</keyword>
<name>A0AA51UM50_9EURY</name>
<dbReference type="InterPro" id="IPR020568">
    <property type="entry name" value="Ribosomal_Su5_D2-typ_SF"/>
</dbReference>
<comment type="pathway">
    <text evidence="13 14">Isoprenoid biosynthesis; isopentenyl diphosphate biosynthesis via mevalonate pathway; isopentenyl diphosphate from (R)-mevalonate: step 1/3.</text>
</comment>
<dbReference type="NCBIfam" id="NF003036">
    <property type="entry name" value="PRK03926.1"/>
    <property type="match status" value="1"/>
</dbReference>
<evidence type="ECO:0000256" key="11">
    <source>
        <dbReference type="ARBA" id="ARBA00023098"/>
    </source>
</evidence>
<keyword evidence="11 14" id="KW-0443">Lipid metabolism</keyword>
<keyword evidence="4 14" id="KW-0963">Cytoplasm</keyword>
<dbReference type="InterPro" id="IPR014721">
    <property type="entry name" value="Ribsml_uS5_D2-typ_fold_subgr"/>
</dbReference>
<dbReference type="Gene3D" id="3.30.70.890">
    <property type="entry name" value="GHMP kinase, C-terminal domain"/>
    <property type="match status" value="1"/>
</dbReference>
<dbReference type="Gene3D" id="3.30.230.10">
    <property type="match status" value="1"/>
</dbReference>
<evidence type="ECO:0000256" key="9">
    <source>
        <dbReference type="ARBA" id="ARBA00022840"/>
    </source>
</evidence>
<keyword evidence="7 14" id="KW-0547">Nucleotide-binding</keyword>
<evidence type="ECO:0000256" key="3">
    <source>
        <dbReference type="ARBA" id="ARBA00012103"/>
    </source>
</evidence>
<comment type="subunit">
    <text evidence="14">Homodimer.</text>
</comment>
<dbReference type="InterPro" id="IPR036554">
    <property type="entry name" value="GHMP_kinase_C_sf"/>
</dbReference>
<dbReference type="PANTHER" id="PTHR43290:SF2">
    <property type="entry name" value="MEVALONATE KINASE"/>
    <property type="match status" value="1"/>
</dbReference>
<evidence type="ECO:0000313" key="18">
    <source>
        <dbReference type="Proteomes" id="UP001182908"/>
    </source>
</evidence>
<proteinExistence type="inferred from homology"/>
<dbReference type="InterPro" id="IPR013750">
    <property type="entry name" value="GHMP_kinase_C_dom"/>
</dbReference>
<dbReference type="EC" id="2.7.1.36" evidence="3 14"/>
<evidence type="ECO:0000256" key="12">
    <source>
        <dbReference type="ARBA" id="ARBA00023229"/>
    </source>
</evidence>
<dbReference type="GO" id="GO:0005829">
    <property type="term" value="C:cytosol"/>
    <property type="evidence" value="ECO:0007669"/>
    <property type="project" value="TreeGrafter"/>
</dbReference>
<dbReference type="Pfam" id="PF00288">
    <property type="entry name" value="GHMP_kinases_N"/>
    <property type="match status" value="1"/>
</dbReference>
<evidence type="ECO:0000256" key="8">
    <source>
        <dbReference type="ARBA" id="ARBA00022777"/>
    </source>
</evidence>
<dbReference type="InterPro" id="IPR022937">
    <property type="entry name" value="Mevalonate_kinase_arc"/>
</dbReference>
<evidence type="ECO:0000256" key="2">
    <source>
        <dbReference type="ARBA" id="ARBA00006495"/>
    </source>
</evidence>
<keyword evidence="12 14" id="KW-0414">Isoprene biosynthesis</keyword>
<dbReference type="InterPro" id="IPR006204">
    <property type="entry name" value="GHMP_kinase_N_dom"/>
</dbReference>
<evidence type="ECO:0000256" key="13">
    <source>
        <dbReference type="ARBA" id="ARBA00029438"/>
    </source>
</evidence>
<dbReference type="HAMAP" id="MF_00217">
    <property type="entry name" value="Mevalonate_kinase"/>
    <property type="match status" value="1"/>
</dbReference>
<dbReference type="GO" id="GO:0019287">
    <property type="term" value="P:isopentenyl diphosphate biosynthetic process, mevalonate pathway"/>
    <property type="evidence" value="ECO:0007669"/>
    <property type="project" value="UniProtKB-UniRule"/>
</dbReference>
<dbReference type="GO" id="GO:0000287">
    <property type="term" value="F:magnesium ion binding"/>
    <property type="evidence" value="ECO:0007669"/>
    <property type="project" value="UniProtKB-UniRule"/>
</dbReference>
<evidence type="ECO:0000259" key="16">
    <source>
        <dbReference type="Pfam" id="PF08544"/>
    </source>
</evidence>
<keyword evidence="9 14" id="KW-0067">ATP-binding</keyword>
<reference evidence="17 18" key="1">
    <citation type="submission" date="2023-08" db="EMBL/GenBank/DDBJ databases">
        <title>Methanolobus mangrovi sp. nov. and Methanolobus sediminis sp. nov, two novel methylotrophic methanogens isolated from mangrove sediments in China.</title>
        <authorList>
            <person name="Zhou J."/>
        </authorList>
    </citation>
    <scope>NUCLEOTIDE SEQUENCE [LARGE SCALE GENOMIC DNA]</scope>
    <source>
        <strain evidence="17 18">FTZ6</strain>
    </source>
</reference>
<comment type="cofactor">
    <cofactor evidence="14">
        <name>Mg(2+)</name>
        <dbReference type="ChEBI" id="CHEBI:18420"/>
    </cofactor>
</comment>
<dbReference type="SUPFAM" id="SSF54211">
    <property type="entry name" value="Ribosomal protein S5 domain 2-like"/>
    <property type="match status" value="1"/>
</dbReference>
<keyword evidence="6 14" id="KW-0808">Transferase</keyword>
<evidence type="ECO:0000313" key="17">
    <source>
        <dbReference type="EMBL" id="WMW25608.1"/>
    </source>
</evidence>
<evidence type="ECO:0000256" key="7">
    <source>
        <dbReference type="ARBA" id="ARBA00022741"/>
    </source>
</evidence>
<dbReference type="GO" id="GO:0004496">
    <property type="term" value="F:mevalonate kinase activity"/>
    <property type="evidence" value="ECO:0007669"/>
    <property type="project" value="UniProtKB-UniRule"/>
</dbReference>
<dbReference type="InterPro" id="IPR006203">
    <property type="entry name" value="GHMP_knse_ATP-bd_CS"/>
</dbReference>
<dbReference type="AlphaFoldDB" id="A0AA51UM50"/>
<dbReference type="EMBL" id="CP133592">
    <property type="protein sequence ID" value="WMW25608.1"/>
    <property type="molecule type" value="Genomic_DNA"/>
</dbReference>
<organism evidence="17 18">
    <name type="scientific">Methanolobus sediminis</name>
    <dbReference type="NCBI Taxonomy" id="3072978"/>
    <lineage>
        <taxon>Archaea</taxon>
        <taxon>Methanobacteriati</taxon>
        <taxon>Methanobacteriota</taxon>
        <taxon>Stenosarchaea group</taxon>
        <taxon>Methanomicrobia</taxon>
        <taxon>Methanosarcinales</taxon>
        <taxon>Methanosarcinaceae</taxon>
        <taxon>Methanolobus</taxon>
    </lineage>
</organism>
<dbReference type="PANTHER" id="PTHR43290">
    <property type="entry name" value="MEVALONATE KINASE"/>
    <property type="match status" value="1"/>
</dbReference>
<dbReference type="Pfam" id="PF08544">
    <property type="entry name" value="GHMP_kinases_C"/>
    <property type="match status" value="1"/>
</dbReference>
<comment type="function">
    <text evidence="14">Catalyzes the phosphorylation of (R)-mevalonate (MVA) to (R)-mevalonate 5-phosphate (MVAP). Functions in the mevalonate (MVA) pathway leading to isopentenyl diphosphate (IPP), a key precursor for the biosynthesis of isoprenoid compounds such as archaeal membrane lipids.</text>
</comment>
<keyword evidence="5 14" id="KW-0444">Lipid biosynthesis</keyword>
<dbReference type="KEGG" id="mseb:RE474_02480"/>
<dbReference type="Proteomes" id="UP001182908">
    <property type="component" value="Chromosome"/>
</dbReference>
<dbReference type="PROSITE" id="PS00627">
    <property type="entry name" value="GHMP_KINASES_ATP"/>
    <property type="match status" value="1"/>
</dbReference>
<feature type="domain" description="GHMP kinase C-terminal" evidence="16">
    <location>
        <begin position="209"/>
        <end position="284"/>
    </location>
</feature>
<accession>A0AA51UM50</accession>
<gene>
    <name evidence="14" type="primary">mvk</name>
    <name evidence="17" type="ORF">RE474_02480</name>
</gene>
<evidence type="ECO:0000259" key="15">
    <source>
        <dbReference type="Pfam" id="PF00288"/>
    </source>
</evidence>
<dbReference type="PRINTS" id="PR00959">
    <property type="entry name" value="MEVGALKINASE"/>
</dbReference>
<dbReference type="RefSeq" id="WP_309311410.1">
    <property type="nucleotide sequence ID" value="NZ_CP133592.1"/>
</dbReference>
<feature type="domain" description="GHMP kinase N-terminal" evidence="15">
    <location>
        <begin position="61"/>
        <end position="146"/>
    </location>
</feature>